<protein>
    <submittedName>
        <fullName evidence="2 3">Uncharacterized protein</fullName>
    </submittedName>
</protein>
<reference evidence="3" key="2">
    <citation type="submission" date="2020-05" db="UniProtKB">
        <authorList>
            <consortium name="EnsemblMetazoa"/>
        </authorList>
    </citation>
    <scope>IDENTIFICATION</scope>
    <source>
        <strain evidence="3">wikel</strain>
    </source>
</reference>
<sequence>MSVPSQGKSGGCPRDQHRIVGGGEEEAIGHRTQICVNYTEFHNTALTGGNIMFN</sequence>
<proteinExistence type="predicted"/>
<dbReference type="Proteomes" id="UP000001555">
    <property type="component" value="Unassembled WGS sequence"/>
</dbReference>
<dbReference type="PaxDb" id="6945-B7P9A0"/>
<evidence type="ECO:0000313" key="2">
    <source>
        <dbReference type="EMBL" id="EEC03172.1"/>
    </source>
</evidence>
<organism>
    <name type="scientific">Ixodes scapularis</name>
    <name type="common">Black-legged tick</name>
    <name type="synonym">Deer tick</name>
    <dbReference type="NCBI Taxonomy" id="6945"/>
    <lineage>
        <taxon>Eukaryota</taxon>
        <taxon>Metazoa</taxon>
        <taxon>Ecdysozoa</taxon>
        <taxon>Arthropoda</taxon>
        <taxon>Chelicerata</taxon>
        <taxon>Arachnida</taxon>
        <taxon>Acari</taxon>
        <taxon>Parasitiformes</taxon>
        <taxon>Ixodida</taxon>
        <taxon>Ixodoidea</taxon>
        <taxon>Ixodidae</taxon>
        <taxon>Ixodinae</taxon>
        <taxon>Ixodes</taxon>
    </lineage>
</organism>
<evidence type="ECO:0000313" key="4">
    <source>
        <dbReference type="Proteomes" id="UP000001555"/>
    </source>
</evidence>
<gene>
    <name evidence="2" type="ORF">IscW_ISCW002329</name>
</gene>
<dbReference type="AlphaFoldDB" id="B7P9A0"/>
<dbReference type="VEuPathDB" id="VectorBase:ISCI002329"/>
<name>B7P9A0_IXOSC</name>
<evidence type="ECO:0000256" key="1">
    <source>
        <dbReference type="SAM" id="MobiDB-lite"/>
    </source>
</evidence>
<dbReference type="InParanoid" id="B7P9A0"/>
<reference evidence="2 4" key="1">
    <citation type="submission" date="2008-03" db="EMBL/GenBank/DDBJ databases">
        <title>Annotation of Ixodes scapularis.</title>
        <authorList>
            <consortium name="Ixodes scapularis Genome Project Consortium"/>
            <person name="Caler E."/>
            <person name="Hannick L.I."/>
            <person name="Bidwell S."/>
            <person name="Joardar V."/>
            <person name="Thiagarajan M."/>
            <person name="Amedeo P."/>
            <person name="Galinsky K.J."/>
            <person name="Schobel S."/>
            <person name="Inman J."/>
            <person name="Hostetler J."/>
            <person name="Miller J."/>
            <person name="Hammond M."/>
            <person name="Megy K."/>
            <person name="Lawson D."/>
            <person name="Kodira C."/>
            <person name="Sutton G."/>
            <person name="Meyer J."/>
            <person name="Hill C.A."/>
            <person name="Birren B."/>
            <person name="Nene V."/>
            <person name="Collins F."/>
            <person name="Alarcon-Chaidez F."/>
            <person name="Wikel S."/>
            <person name="Strausberg R."/>
        </authorList>
    </citation>
    <scope>NUCLEOTIDE SEQUENCE [LARGE SCALE GENOMIC DNA]</scope>
    <source>
        <strain evidence="4">Wikel</strain>
        <strain evidence="2">Wikel colony</strain>
    </source>
</reference>
<dbReference type="HOGENOM" id="CLU_3052655_0_0_1"/>
<dbReference type="EMBL" id="ABJB010772250">
    <property type="status" value="NOT_ANNOTATED_CDS"/>
    <property type="molecule type" value="Genomic_DNA"/>
</dbReference>
<keyword evidence="4" id="KW-1185">Reference proteome</keyword>
<accession>B7P9A0</accession>
<feature type="region of interest" description="Disordered" evidence="1">
    <location>
        <begin position="1"/>
        <end position="25"/>
    </location>
</feature>
<dbReference type="EMBL" id="DS661982">
    <property type="protein sequence ID" value="EEC03172.1"/>
    <property type="molecule type" value="Genomic_DNA"/>
</dbReference>
<dbReference type="VEuPathDB" id="VectorBase:ISCW002329"/>
<dbReference type="EnsemblMetazoa" id="ISCW002329-RA">
    <property type="protein sequence ID" value="ISCW002329-PA"/>
    <property type="gene ID" value="ISCW002329"/>
</dbReference>
<evidence type="ECO:0000313" key="3">
    <source>
        <dbReference type="EnsemblMetazoa" id="ISCW002329-PA"/>
    </source>
</evidence>